<comment type="caution">
    <text evidence="1">The sequence shown here is derived from an EMBL/GenBank/DDBJ whole genome shotgun (WGS) entry which is preliminary data.</text>
</comment>
<dbReference type="EMBL" id="QGKX02001521">
    <property type="protein sequence ID" value="KAF3515138.1"/>
    <property type="molecule type" value="Genomic_DNA"/>
</dbReference>
<gene>
    <name evidence="1" type="ORF">F2Q69_00005624</name>
</gene>
<name>A0A8S9PDK6_BRACR</name>
<protein>
    <submittedName>
        <fullName evidence="1">Uncharacterized protein</fullName>
    </submittedName>
</protein>
<accession>A0A8S9PDK6</accession>
<evidence type="ECO:0000313" key="2">
    <source>
        <dbReference type="Proteomes" id="UP000712600"/>
    </source>
</evidence>
<organism evidence="1 2">
    <name type="scientific">Brassica cretica</name>
    <name type="common">Mustard</name>
    <dbReference type="NCBI Taxonomy" id="69181"/>
    <lineage>
        <taxon>Eukaryota</taxon>
        <taxon>Viridiplantae</taxon>
        <taxon>Streptophyta</taxon>
        <taxon>Embryophyta</taxon>
        <taxon>Tracheophyta</taxon>
        <taxon>Spermatophyta</taxon>
        <taxon>Magnoliopsida</taxon>
        <taxon>eudicotyledons</taxon>
        <taxon>Gunneridae</taxon>
        <taxon>Pentapetalae</taxon>
        <taxon>rosids</taxon>
        <taxon>malvids</taxon>
        <taxon>Brassicales</taxon>
        <taxon>Brassicaceae</taxon>
        <taxon>Brassiceae</taxon>
        <taxon>Brassica</taxon>
    </lineage>
</organism>
<evidence type="ECO:0000313" key="1">
    <source>
        <dbReference type="EMBL" id="KAF3515138.1"/>
    </source>
</evidence>
<proteinExistence type="predicted"/>
<reference evidence="1" key="1">
    <citation type="submission" date="2019-12" db="EMBL/GenBank/DDBJ databases">
        <title>Genome sequencing and annotation of Brassica cretica.</title>
        <authorList>
            <person name="Studholme D.J."/>
            <person name="Sarris P."/>
        </authorList>
    </citation>
    <scope>NUCLEOTIDE SEQUENCE</scope>
    <source>
        <strain evidence="1">PFS-109/04</strain>
        <tissue evidence="1">Leaf</tissue>
    </source>
</reference>
<sequence>MNKYLLESLLAFTSSQGDQEMPRSIRKIRSAIGKTRWTLRHRDGNWALPSRTAAGLSSGGTQWDRPARDAVLKLAAQSCTAKYVGLRGPFRGTSHKNTDTSCFKMLLPLPARILAASSCLCFYLHGY</sequence>
<dbReference type="AlphaFoldDB" id="A0A8S9PDK6"/>
<dbReference type="Proteomes" id="UP000712600">
    <property type="component" value="Unassembled WGS sequence"/>
</dbReference>